<reference evidence="1" key="1">
    <citation type="journal article" date="2023" name="bioRxiv">
        <title>Improved chromosome-level genome assembly for marigold (Tagetes erecta).</title>
        <authorList>
            <person name="Jiang F."/>
            <person name="Yuan L."/>
            <person name="Wang S."/>
            <person name="Wang H."/>
            <person name="Xu D."/>
            <person name="Wang A."/>
            <person name="Fan W."/>
        </authorList>
    </citation>
    <scope>NUCLEOTIDE SEQUENCE</scope>
    <source>
        <strain evidence="1">WSJ</strain>
        <tissue evidence="1">Leaf</tissue>
    </source>
</reference>
<sequence>MSITQDRDTCAEGRDEPFTSSTLIQEMVADLYADVYILDPNIHKVDLSAKQINVEGAATTVEPSIIQQASGNKTRISTTSTQFKEVSMETIFEEKNRGFMC</sequence>
<dbReference type="AlphaFoldDB" id="A0AAD8JQF4"/>
<gene>
    <name evidence="1" type="ORF">QVD17_39438</name>
</gene>
<dbReference type="EMBL" id="JAUHHV010000011">
    <property type="protein sequence ID" value="KAK1407811.1"/>
    <property type="molecule type" value="Genomic_DNA"/>
</dbReference>
<proteinExistence type="predicted"/>
<organism evidence="1 2">
    <name type="scientific">Tagetes erecta</name>
    <name type="common">African marigold</name>
    <dbReference type="NCBI Taxonomy" id="13708"/>
    <lineage>
        <taxon>Eukaryota</taxon>
        <taxon>Viridiplantae</taxon>
        <taxon>Streptophyta</taxon>
        <taxon>Embryophyta</taxon>
        <taxon>Tracheophyta</taxon>
        <taxon>Spermatophyta</taxon>
        <taxon>Magnoliopsida</taxon>
        <taxon>eudicotyledons</taxon>
        <taxon>Gunneridae</taxon>
        <taxon>Pentapetalae</taxon>
        <taxon>asterids</taxon>
        <taxon>campanulids</taxon>
        <taxon>Asterales</taxon>
        <taxon>Asteraceae</taxon>
        <taxon>Asteroideae</taxon>
        <taxon>Heliantheae alliance</taxon>
        <taxon>Tageteae</taxon>
        <taxon>Tagetes</taxon>
    </lineage>
</organism>
<protein>
    <submittedName>
        <fullName evidence="1">Uncharacterized protein</fullName>
    </submittedName>
</protein>
<evidence type="ECO:0000313" key="1">
    <source>
        <dbReference type="EMBL" id="KAK1407811.1"/>
    </source>
</evidence>
<keyword evidence="2" id="KW-1185">Reference proteome</keyword>
<accession>A0AAD8JQF4</accession>
<comment type="caution">
    <text evidence="1">The sequence shown here is derived from an EMBL/GenBank/DDBJ whole genome shotgun (WGS) entry which is preliminary data.</text>
</comment>
<evidence type="ECO:0000313" key="2">
    <source>
        <dbReference type="Proteomes" id="UP001229421"/>
    </source>
</evidence>
<dbReference type="Proteomes" id="UP001229421">
    <property type="component" value="Unassembled WGS sequence"/>
</dbReference>
<name>A0AAD8JQF4_TARER</name>